<feature type="domain" description="Inositolphosphotransferase Aur1/Ipt1" evidence="2">
    <location>
        <begin position="9"/>
        <end position="159"/>
    </location>
</feature>
<dbReference type="InterPro" id="IPR036938">
    <property type="entry name" value="PAP2/HPO_sf"/>
</dbReference>
<evidence type="ECO:0000259" key="2">
    <source>
        <dbReference type="Pfam" id="PF14378"/>
    </source>
</evidence>
<evidence type="ECO:0000313" key="4">
    <source>
        <dbReference type="Proteomes" id="UP000235533"/>
    </source>
</evidence>
<sequence>MFIYFILDRKNIRLRYQFLLTFLSSWFVIGNIMAIFLSSVGPVYFNHFYEQDYYLPLMQRLNALNTELNGGFMHLWSLDVQQILWKTYVADASHIGSGISAMPSMHVTISVLMAMASFRLNKNLGYVLWIFAFCIQIGSVHLGWHYAVDGYVGALSVAILWHFIGYLLRKHLVSI</sequence>
<keyword evidence="1" id="KW-0472">Membrane</keyword>
<proteinExistence type="predicted"/>
<evidence type="ECO:0000313" key="3">
    <source>
        <dbReference type="EMBL" id="PMM53053.1"/>
    </source>
</evidence>
<feature type="transmembrane region" description="Helical" evidence="1">
    <location>
        <begin position="126"/>
        <end position="144"/>
    </location>
</feature>
<keyword evidence="1" id="KW-0812">Transmembrane</keyword>
<dbReference type="Proteomes" id="UP000235533">
    <property type="component" value="Unassembled WGS sequence"/>
</dbReference>
<dbReference type="SUPFAM" id="SSF48317">
    <property type="entry name" value="Acid phosphatase/Vanadium-dependent haloperoxidase"/>
    <property type="match status" value="1"/>
</dbReference>
<reference evidence="4" key="1">
    <citation type="submission" date="2016-07" db="EMBL/GenBank/DDBJ databases">
        <title>Nontailed viruses are major unrecognized killers of bacteria in the ocean.</title>
        <authorList>
            <person name="Kauffman K."/>
            <person name="Hussain F."/>
            <person name="Yang J."/>
            <person name="Arevalo P."/>
            <person name="Brown J."/>
            <person name="Cutler M."/>
            <person name="Kelly L."/>
            <person name="Polz M.F."/>
        </authorList>
    </citation>
    <scope>NUCLEOTIDE SEQUENCE [LARGE SCALE GENOMIC DNA]</scope>
    <source>
        <strain evidence="4">10N.261.48.B5</strain>
    </source>
</reference>
<dbReference type="AlphaFoldDB" id="A0A2N7JQV3"/>
<protein>
    <recommendedName>
        <fullName evidence="2">Inositolphosphotransferase Aur1/Ipt1 domain-containing protein</fullName>
    </recommendedName>
</protein>
<evidence type="ECO:0000256" key="1">
    <source>
        <dbReference type="SAM" id="Phobius"/>
    </source>
</evidence>
<comment type="caution">
    <text evidence="3">The sequence shown here is derived from an EMBL/GenBank/DDBJ whole genome shotgun (WGS) entry which is preliminary data.</text>
</comment>
<dbReference type="InterPro" id="IPR026841">
    <property type="entry name" value="Aur1/Ipt1"/>
</dbReference>
<gene>
    <name evidence="3" type="ORF">BCT54_23155</name>
</gene>
<dbReference type="GO" id="GO:0016020">
    <property type="term" value="C:membrane"/>
    <property type="evidence" value="ECO:0007669"/>
    <property type="project" value="UniProtKB-SubCell"/>
</dbReference>
<accession>A0A2N7JQV3</accession>
<keyword evidence="1" id="KW-1133">Transmembrane helix</keyword>
<name>A0A2N7JQV3_VIBSP</name>
<feature type="transmembrane region" description="Helical" evidence="1">
    <location>
        <begin position="95"/>
        <end position="114"/>
    </location>
</feature>
<feature type="transmembrane region" description="Helical" evidence="1">
    <location>
        <begin position="20"/>
        <end position="45"/>
    </location>
</feature>
<feature type="transmembrane region" description="Helical" evidence="1">
    <location>
        <begin position="150"/>
        <end position="168"/>
    </location>
</feature>
<organism evidence="3 4">
    <name type="scientific">Vibrio splendidus</name>
    <dbReference type="NCBI Taxonomy" id="29497"/>
    <lineage>
        <taxon>Bacteria</taxon>
        <taxon>Pseudomonadati</taxon>
        <taxon>Pseudomonadota</taxon>
        <taxon>Gammaproteobacteria</taxon>
        <taxon>Vibrionales</taxon>
        <taxon>Vibrionaceae</taxon>
        <taxon>Vibrio</taxon>
    </lineage>
</organism>
<dbReference type="Pfam" id="PF14378">
    <property type="entry name" value="PAP2_3"/>
    <property type="match status" value="1"/>
</dbReference>
<dbReference type="EMBL" id="MCZF01000122">
    <property type="protein sequence ID" value="PMM53053.1"/>
    <property type="molecule type" value="Genomic_DNA"/>
</dbReference>